<organism evidence="6 7">
    <name type="scientific">Romanomermis culicivorax</name>
    <name type="common">Nematode worm</name>
    <dbReference type="NCBI Taxonomy" id="13658"/>
    <lineage>
        <taxon>Eukaryota</taxon>
        <taxon>Metazoa</taxon>
        <taxon>Ecdysozoa</taxon>
        <taxon>Nematoda</taxon>
        <taxon>Enoplea</taxon>
        <taxon>Dorylaimia</taxon>
        <taxon>Mermithida</taxon>
        <taxon>Mermithoidea</taxon>
        <taxon>Mermithidae</taxon>
        <taxon>Romanomermis</taxon>
    </lineage>
</organism>
<evidence type="ECO:0000256" key="1">
    <source>
        <dbReference type="ARBA" id="ARBA00004374"/>
    </source>
</evidence>
<evidence type="ECO:0000313" key="7">
    <source>
        <dbReference type="WBParaSite" id="nRc.2.0.1.t22027-RA"/>
    </source>
</evidence>
<keyword evidence="5" id="KW-0472">Membrane</keyword>
<keyword evidence="6" id="KW-1185">Reference proteome</keyword>
<dbReference type="PANTHER" id="PTHR21346:SF0">
    <property type="entry name" value="RE45833P"/>
    <property type="match status" value="1"/>
</dbReference>
<reference evidence="7" key="1">
    <citation type="submission" date="2022-11" db="UniProtKB">
        <authorList>
            <consortium name="WormBaseParasite"/>
        </authorList>
    </citation>
    <scope>IDENTIFICATION</scope>
</reference>
<proteinExistence type="inferred from homology"/>
<comment type="similarity">
    <text evidence="2">Belongs to the FUN14 family.</text>
</comment>
<accession>A0A915J6D3</accession>
<dbReference type="Pfam" id="PF04930">
    <property type="entry name" value="FUN14"/>
    <property type="match status" value="1"/>
</dbReference>
<keyword evidence="4" id="KW-1133">Transmembrane helix</keyword>
<dbReference type="PANTHER" id="PTHR21346">
    <property type="entry name" value="FUN14 DOMAIN CONTAINING"/>
    <property type="match status" value="1"/>
</dbReference>
<dbReference type="GO" id="GO:0000422">
    <property type="term" value="P:autophagy of mitochondrion"/>
    <property type="evidence" value="ECO:0007669"/>
    <property type="project" value="TreeGrafter"/>
</dbReference>
<sequence>MNALSDKVETSECDHGYDIATAKVGSSSLYSLPADAIDKISKAPSIQQLAISGVAGCAVGYMGAKVGKLIALTIGMGIIGIQIASEKGYIIINWSRVQQSAKELIEENIDKVDSVPKSKITVDKGSAGAPVFSKSS</sequence>
<evidence type="ECO:0000256" key="4">
    <source>
        <dbReference type="ARBA" id="ARBA00022989"/>
    </source>
</evidence>
<dbReference type="Proteomes" id="UP000887565">
    <property type="component" value="Unplaced"/>
</dbReference>
<evidence type="ECO:0000256" key="5">
    <source>
        <dbReference type="ARBA" id="ARBA00023136"/>
    </source>
</evidence>
<evidence type="ECO:0000256" key="3">
    <source>
        <dbReference type="ARBA" id="ARBA00022692"/>
    </source>
</evidence>
<keyword evidence="3" id="KW-0812">Transmembrane</keyword>
<dbReference type="WBParaSite" id="nRc.2.0.1.t22027-RA">
    <property type="protein sequence ID" value="nRc.2.0.1.t22027-RA"/>
    <property type="gene ID" value="nRc.2.0.1.g22027"/>
</dbReference>
<protein>
    <submittedName>
        <fullName evidence="7">FUN14 domain-containing protein 1</fullName>
    </submittedName>
</protein>
<comment type="subcellular location">
    <subcellularLocation>
        <location evidence="1">Mitochondrion outer membrane</location>
        <topology evidence="1">Multi-pass membrane protein</topology>
    </subcellularLocation>
</comment>
<dbReference type="GO" id="GO:0005741">
    <property type="term" value="C:mitochondrial outer membrane"/>
    <property type="evidence" value="ECO:0007669"/>
    <property type="project" value="UniProtKB-SubCell"/>
</dbReference>
<dbReference type="AlphaFoldDB" id="A0A915J6D3"/>
<dbReference type="InterPro" id="IPR007014">
    <property type="entry name" value="FUN14"/>
</dbReference>
<evidence type="ECO:0000313" key="6">
    <source>
        <dbReference type="Proteomes" id="UP000887565"/>
    </source>
</evidence>
<name>A0A915J6D3_ROMCU</name>
<evidence type="ECO:0000256" key="2">
    <source>
        <dbReference type="ARBA" id="ARBA00009160"/>
    </source>
</evidence>